<accession>A0A9N8RYJ3</accession>
<organism evidence="1 2">
    <name type="scientific">Paraburkholderia saeva</name>
    <dbReference type="NCBI Taxonomy" id="2777537"/>
    <lineage>
        <taxon>Bacteria</taxon>
        <taxon>Pseudomonadati</taxon>
        <taxon>Pseudomonadota</taxon>
        <taxon>Betaproteobacteria</taxon>
        <taxon>Burkholderiales</taxon>
        <taxon>Burkholderiaceae</taxon>
        <taxon>Paraburkholderia</taxon>
    </lineage>
</organism>
<reference evidence="1" key="1">
    <citation type="submission" date="2021-04" db="EMBL/GenBank/DDBJ databases">
        <authorList>
            <person name="Vanwijnsberghe S."/>
        </authorList>
    </citation>
    <scope>NUCLEOTIDE SEQUENCE</scope>
    <source>
        <strain evidence="1">LMG 31841</strain>
    </source>
</reference>
<comment type="caution">
    <text evidence="1">The sequence shown here is derived from an EMBL/GenBank/DDBJ whole genome shotgun (WGS) entry which is preliminary data.</text>
</comment>
<dbReference type="RefSeq" id="WP_228880980.1">
    <property type="nucleotide sequence ID" value="NZ_CAJQYZ010000002.1"/>
</dbReference>
<gene>
    <name evidence="1" type="ORF">LMG31841_04202</name>
</gene>
<dbReference type="Proteomes" id="UP000789704">
    <property type="component" value="Unassembled WGS sequence"/>
</dbReference>
<protein>
    <submittedName>
        <fullName evidence="1">Uncharacterized protein</fullName>
    </submittedName>
</protein>
<keyword evidence="2" id="KW-1185">Reference proteome</keyword>
<proteinExistence type="predicted"/>
<evidence type="ECO:0000313" key="2">
    <source>
        <dbReference type="Proteomes" id="UP000789704"/>
    </source>
</evidence>
<name>A0A9N8RYJ3_9BURK</name>
<dbReference type="EMBL" id="CAJQZC010000008">
    <property type="protein sequence ID" value="CAG4912773.1"/>
    <property type="molecule type" value="Genomic_DNA"/>
</dbReference>
<evidence type="ECO:0000313" key="1">
    <source>
        <dbReference type="EMBL" id="CAG4912773.1"/>
    </source>
</evidence>
<sequence length="174" mass="18713">MCAICNFKIEFGVGHPLALSVAVETRKAIESGLVEPVESAEGALSAARMRMSAVETLNLLQARIEGAHGEDALLALPDFYVLLIENDTWGFFHATTNGFDPDVVPEMPDLVTTDEARRSNIIVTSEAGLRAWLDGKFDTEAALRDSLFMIDASRTCAASLTKMLAVAEPAEVGN</sequence>
<dbReference type="AlphaFoldDB" id="A0A9N8RYJ3"/>